<gene>
    <name evidence="2" type="ORF">HOLleu_42313</name>
</gene>
<reference evidence="2" key="1">
    <citation type="submission" date="2021-10" db="EMBL/GenBank/DDBJ databases">
        <title>Tropical sea cucumber genome reveals ecological adaptation and Cuvierian tubules defense mechanism.</title>
        <authorList>
            <person name="Chen T."/>
        </authorList>
    </citation>
    <scope>NUCLEOTIDE SEQUENCE</scope>
    <source>
        <strain evidence="2">Nanhai2018</strain>
        <tissue evidence="2">Muscle</tissue>
    </source>
</reference>
<keyword evidence="3" id="KW-1185">Reference proteome</keyword>
<dbReference type="OrthoDB" id="9896349at2759"/>
<evidence type="ECO:0000313" key="2">
    <source>
        <dbReference type="EMBL" id="KAJ8019233.1"/>
    </source>
</evidence>
<name>A0A9Q1BBE3_HOLLE</name>
<dbReference type="Pfam" id="PF22938">
    <property type="entry name" value="Integrase_p58_C"/>
    <property type="match status" value="1"/>
</dbReference>
<protein>
    <recommendedName>
        <fullName evidence="1">Integrase p58-like C-terminal domain-containing protein</fullName>
    </recommendedName>
</protein>
<dbReference type="EMBL" id="JAIZAY010000053">
    <property type="protein sequence ID" value="KAJ8019233.1"/>
    <property type="molecule type" value="Genomic_DNA"/>
</dbReference>
<feature type="domain" description="Integrase p58-like C-terminal" evidence="1">
    <location>
        <begin position="51"/>
        <end position="83"/>
    </location>
</feature>
<dbReference type="AlphaFoldDB" id="A0A9Q1BBE3"/>
<evidence type="ECO:0000259" key="1">
    <source>
        <dbReference type="Pfam" id="PF22938"/>
    </source>
</evidence>
<accession>A0A9Q1BBE3</accession>
<organism evidence="2 3">
    <name type="scientific">Holothuria leucospilota</name>
    <name type="common">Black long sea cucumber</name>
    <name type="synonym">Mertensiothuria leucospilota</name>
    <dbReference type="NCBI Taxonomy" id="206669"/>
    <lineage>
        <taxon>Eukaryota</taxon>
        <taxon>Metazoa</taxon>
        <taxon>Echinodermata</taxon>
        <taxon>Eleutherozoa</taxon>
        <taxon>Echinozoa</taxon>
        <taxon>Holothuroidea</taxon>
        <taxon>Aspidochirotacea</taxon>
        <taxon>Aspidochirotida</taxon>
        <taxon>Holothuriidae</taxon>
        <taxon>Holothuria</taxon>
    </lineage>
</organism>
<sequence length="176" mass="20365">MAKESLAKTQAQMRKRYDKDVRDRVFNPGDKVLVLLPVHGEPLRASYSGSYRILKKTSNVNYITETPDRRKASRICHVNILKPYHERNDFDWCNLPIVEANSEKKRYLINYGLLSKNSEILRNLNTKLGYLEPSQRIEMENLLSSSSSIFSDTSGKTNILQHDVDVRDARPIMQHT</sequence>
<comment type="caution">
    <text evidence="2">The sequence shown here is derived from an EMBL/GenBank/DDBJ whole genome shotgun (WGS) entry which is preliminary data.</text>
</comment>
<evidence type="ECO:0000313" key="3">
    <source>
        <dbReference type="Proteomes" id="UP001152320"/>
    </source>
</evidence>
<dbReference type="InterPro" id="IPR054465">
    <property type="entry name" value="Integrase_p58-like_C"/>
</dbReference>
<dbReference type="Proteomes" id="UP001152320">
    <property type="component" value="Unassembled WGS sequence"/>
</dbReference>
<proteinExistence type="predicted"/>